<evidence type="ECO:0000256" key="1">
    <source>
        <dbReference type="SAM" id="MobiDB-lite"/>
    </source>
</evidence>
<organism evidence="2 3">
    <name type="scientific">Striga hermonthica</name>
    <name type="common">Purple witchweed</name>
    <name type="synonym">Buchnera hermonthica</name>
    <dbReference type="NCBI Taxonomy" id="68872"/>
    <lineage>
        <taxon>Eukaryota</taxon>
        <taxon>Viridiplantae</taxon>
        <taxon>Streptophyta</taxon>
        <taxon>Embryophyta</taxon>
        <taxon>Tracheophyta</taxon>
        <taxon>Spermatophyta</taxon>
        <taxon>Magnoliopsida</taxon>
        <taxon>eudicotyledons</taxon>
        <taxon>Gunneridae</taxon>
        <taxon>Pentapetalae</taxon>
        <taxon>asterids</taxon>
        <taxon>lamiids</taxon>
        <taxon>Lamiales</taxon>
        <taxon>Orobanchaceae</taxon>
        <taxon>Buchnereae</taxon>
        <taxon>Striga</taxon>
    </lineage>
</organism>
<comment type="caution">
    <text evidence="2">The sequence shown here is derived from an EMBL/GenBank/DDBJ whole genome shotgun (WGS) entry which is preliminary data.</text>
</comment>
<feature type="region of interest" description="Disordered" evidence="1">
    <location>
        <begin position="137"/>
        <end position="225"/>
    </location>
</feature>
<reference evidence="2" key="1">
    <citation type="submission" date="2019-12" db="EMBL/GenBank/DDBJ databases">
        <authorList>
            <person name="Scholes J."/>
        </authorList>
    </citation>
    <scope>NUCLEOTIDE SEQUENCE</scope>
</reference>
<evidence type="ECO:0000313" key="3">
    <source>
        <dbReference type="Proteomes" id="UP001153555"/>
    </source>
</evidence>
<name>A0A9N7R9B1_STRHE</name>
<feature type="compositionally biased region" description="Basic and acidic residues" evidence="1">
    <location>
        <begin position="137"/>
        <end position="159"/>
    </location>
</feature>
<evidence type="ECO:0000313" key="2">
    <source>
        <dbReference type="EMBL" id="CAA0819900.1"/>
    </source>
</evidence>
<sequence>MASEQPRREDVSKIEVEKDRVPKMTTHFESLAQTEGRQQGLSLEEISKLRGTAQQSSVEAIRAAEDRYEKANQQMGTESKGLKDQALEKVAEATKVVSNVAGYTKDKVVGAGQTVAGYTGEKLAAVKDAVVAAEEKAADYAARKKAEAQRDLEAKKSSQEQESGSLVGKEQHEEKKSEALDREEIGGEEGSPLFGGGAEKQGRGERGGEQKASQGRTGTGSGSVLQAIGETIVEIGQTTKDLLLGQDKDKAKRHEEPYTGSGGGI</sequence>
<keyword evidence="3" id="KW-1185">Reference proteome</keyword>
<dbReference type="Proteomes" id="UP001153555">
    <property type="component" value="Unassembled WGS sequence"/>
</dbReference>
<accession>A0A9N7R9B1</accession>
<feature type="compositionally biased region" description="Basic and acidic residues" evidence="1">
    <location>
        <begin position="169"/>
        <end position="185"/>
    </location>
</feature>
<dbReference type="OrthoDB" id="1907061at2759"/>
<feature type="region of interest" description="Disordered" evidence="1">
    <location>
        <begin position="242"/>
        <end position="265"/>
    </location>
</feature>
<dbReference type="PANTHER" id="PTHR47877:SF3">
    <property type="entry name" value="LATE EMBRYOGENESIS ABUNDANT DOMAIN-CONTAINING PROTEIN _ LEA DOMAIN-CONTAINING PROTEIN"/>
    <property type="match status" value="1"/>
</dbReference>
<feature type="compositionally biased region" description="Basic and acidic residues" evidence="1">
    <location>
        <begin position="246"/>
        <end position="257"/>
    </location>
</feature>
<dbReference type="GO" id="GO:0009631">
    <property type="term" value="P:cold acclimation"/>
    <property type="evidence" value="ECO:0007669"/>
    <property type="project" value="TreeGrafter"/>
</dbReference>
<gene>
    <name evidence="2" type="ORF">SHERM_18153</name>
</gene>
<feature type="compositionally biased region" description="Basic and acidic residues" evidence="1">
    <location>
        <begin position="200"/>
        <end position="209"/>
    </location>
</feature>
<dbReference type="AlphaFoldDB" id="A0A9N7R9B1"/>
<dbReference type="EMBL" id="CACSLK010019758">
    <property type="protein sequence ID" value="CAA0819900.1"/>
    <property type="molecule type" value="Genomic_DNA"/>
</dbReference>
<proteinExistence type="predicted"/>
<dbReference type="PANTHER" id="PTHR47877">
    <property type="entry name" value="LATE EMBRYOGENESIS ABUNDANT DOMAIN-CONTAINING PROTEIN / LEA DOMAIN-CONTAINING PROTEIN"/>
    <property type="match status" value="1"/>
</dbReference>
<protein>
    <submittedName>
        <fullName evidence="2">Late embryogenesis abundant domain-containing protein / LEA domain-containing protein</fullName>
    </submittedName>
</protein>
<dbReference type="GO" id="GO:0005829">
    <property type="term" value="C:cytosol"/>
    <property type="evidence" value="ECO:0007669"/>
    <property type="project" value="TreeGrafter"/>
</dbReference>